<feature type="coiled-coil region" evidence="1">
    <location>
        <begin position="206"/>
        <end position="262"/>
    </location>
</feature>
<dbReference type="EMBL" id="DS268563">
    <property type="protein sequence ID" value="EFO90186.1"/>
    <property type="molecule type" value="Genomic_DNA"/>
</dbReference>
<dbReference type="HOGENOM" id="CLU_1035274_0_0_1"/>
<dbReference type="AlphaFoldDB" id="E3N981"/>
<protein>
    <submittedName>
        <fullName evidence="3">Uncharacterized protein</fullName>
    </submittedName>
</protein>
<keyword evidence="1" id="KW-0175">Coiled coil</keyword>
<feature type="coiled-coil region" evidence="1">
    <location>
        <begin position="93"/>
        <end position="177"/>
    </location>
</feature>
<dbReference type="Proteomes" id="UP000008281">
    <property type="component" value="Unassembled WGS sequence"/>
</dbReference>
<evidence type="ECO:0000256" key="2">
    <source>
        <dbReference type="SAM" id="MobiDB-lite"/>
    </source>
</evidence>
<evidence type="ECO:0000313" key="3">
    <source>
        <dbReference type="EMBL" id="EFO90186.1"/>
    </source>
</evidence>
<feature type="region of interest" description="Disordered" evidence="2">
    <location>
        <begin position="1"/>
        <end position="58"/>
    </location>
</feature>
<feature type="compositionally biased region" description="Acidic residues" evidence="2">
    <location>
        <begin position="35"/>
        <end position="44"/>
    </location>
</feature>
<evidence type="ECO:0000313" key="4">
    <source>
        <dbReference type="Proteomes" id="UP000008281"/>
    </source>
</evidence>
<keyword evidence="4" id="KW-1185">Reference proteome</keyword>
<organism evidence="4">
    <name type="scientific">Caenorhabditis remanei</name>
    <name type="common">Caenorhabditis vulgaris</name>
    <dbReference type="NCBI Taxonomy" id="31234"/>
    <lineage>
        <taxon>Eukaryota</taxon>
        <taxon>Metazoa</taxon>
        <taxon>Ecdysozoa</taxon>
        <taxon>Nematoda</taxon>
        <taxon>Chromadorea</taxon>
        <taxon>Rhabditida</taxon>
        <taxon>Rhabditina</taxon>
        <taxon>Rhabditomorpha</taxon>
        <taxon>Rhabditoidea</taxon>
        <taxon>Rhabditidae</taxon>
        <taxon>Peloderinae</taxon>
        <taxon>Caenorhabditis</taxon>
    </lineage>
</organism>
<sequence>MSFPHGQQNPSTKSAEGTPASKEPADLNKTIYEYSAEEEMEEEIITPVVSSPTKNETPEKRMMGFNIQKSPSQKQQDYIQELRRTIVRQGKTISDLEFDKEHLEEELKRKNETIKNLEQAEKMDEELEEGDEGAELKKLKKKLEEKEREVLELKDILDSRENEIENLRNELAKKFKSTGEAPPLFSAFSKQIDEEVTTFNNTRSVFYNVKNELARTKEELKFANQQISMIIETNELEKAELVSRNEEEKKGMEERIEELNKTIQLMSQW</sequence>
<feature type="compositionally biased region" description="Polar residues" evidence="2">
    <location>
        <begin position="1"/>
        <end position="15"/>
    </location>
</feature>
<gene>
    <name evidence="3" type="ORF">CRE_24181</name>
</gene>
<proteinExistence type="predicted"/>
<name>E3N981_CAERE</name>
<evidence type="ECO:0000256" key="1">
    <source>
        <dbReference type="SAM" id="Coils"/>
    </source>
</evidence>
<reference evidence="3" key="1">
    <citation type="submission" date="2007-07" db="EMBL/GenBank/DDBJ databases">
        <title>PCAP assembly of the Caenorhabditis remanei genome.</title>
        <authorList>
            <consortium name="The Caenorhabditis remanei Sequencing Consortium"/>
            <person name="Wilson R.K."/>
        </authorList>
    </citation>
    <scope>NUCLEOTIDE SEQUENCE [LARGE SCALE GENOMIC DNA]</scope>
    <source>
        <strain evidence="3">PB4641</strain>
    </source>
</reference>
<accession>E3N981</accession>